<dbReference type="RefSeq" id="WP_352555606.1">
    <property type="nucleotide sequence ID" value="NZ_JAMYQB010000001.1"/>
</dbReference>
<evidence type="ECO:0000313" key="3">
    <source>
        <dbReference type="Proteomes" id="UP001433071"/>
    </source>
</evidence>
<dbReference type="Proteomes" id="UP001433071">
    <property type="component" value="Unassembled WGS sequence"/>
</dbReference>
<comment type="caution">
    <text evidence="2">The sequence shown here is derived from an EMBL/GenBank/DDBJ whole genome shotgun (WGS) entry which is preliminary data.</text>
</comment>
<accession>A0ABV1YSM2</accession>
<reference evidence="2 3" key="1">
    <citation type="journal article" date="2024" name="Proc. Natl. Acad. Sci. U.S.A.">
        <title>The evolutionary genomics of adaptation to stress in wild rhizobium bacteria.</title>
        <authorList>
            <person name="Kehlet-Delgado H."/>
            <person name="Montoya A.P."/>
            <person name="Jensen K.T."/>
            <person name="Wendlandt C.E."/>
            <person name="Dexheimer C."/>
            <person name="Roberts M."/>
            <person name="Torres Martinez L."/>
            <person name="Friesen M.L."/>
            <person name="Griffitts J.S."/>
            <person name="Porter S.S."/>
        </authorList>
    </citation>
    <scope>NUCLEOTIDE SEQUENCE [LARGE SCALE GENOMIC DNA]</scope>
    <source>
        <strain evidence="2 3">M0641</strain>
    </source>
</reference>
<evidence type="ECO:0000256" key="1">
    <source>
        <dbReference type="SAM" id="MobiDB-lite"/>
    </source>
</evidence>
<sequence>MVEQQLDARLGLNSHQPQTQTAGASRFTLTSKNRNGVDFSALKAVTKPLMTKKI</sequence>
<feature type="region of interest" description="Disordered" evidence="1">
    <location>
        <begin position="1"/>
        <end position="29"/>
    </location>
</feature>
<keyword evidence="3" id="KW-1185">Reference proteome</keyword>
<feature type="compositionally biased region" description="Polar residues" evidence="1">
    <location>
        <begin position="13"/>
        <end position="29"/>
    </location>
</feature>
<evidence type="ECO:0000313" key="2">
    <source>
        <dbReference type="EMBL" id="MER9402740.1"/>
    </source>
</evidence>
<protein>
    <submittedName>
        <fullName evidence="2">Uncharacterized protein</fullName>
    </submittedName>
</protein>
<gene>
    <name evidence="2" type="ORF">NKI36_01625</name>
</gene>
<organism evidence="2 3">
    <name type="scientific">Mesorhizobium caraganae</name>
    <dbReference type="NCBI Taxonomy" id="483206"/>
    <lineage>
        <taxon>Bacteria</taxon>
        <taxon>Pseudomonadati</taxon>
        <taxon>Pseudomonadota</taxon>
        <taxon>Alphaproteobacteria</taxon>
        <taxon>Hyphomicrobiales</taxon>
        <taxon>Phyllobacteriaceae</taxon>
        <taxon>Mesorhizobium</taxon>
    </lineage>
</organism>
<name>A0ABV1YSM2_9HYPH</name>
<dbReference type="EMBL" id="JAMYQB010000001">
    <property type="protein sequence ID" value="MER9402740.1"/>
    <property type="molecule type" value="Genomic_DNA"/>
</dbReference>
<proteinExistence type="predicted"/>